<dbReference type="GO" id="GO:0046872">
    <property type="term" value="F:metal ion binding"/>
    <property type="evidence" value="ECO:0007669"/>
    <property type="project" value="UniProtKB-KW"/>
</dbReference>
<feature type="domain" description="Pirin N-terminal" evidence="4">
    <location>
        <begin position="13"/>
        <end position="122"/>
    </location>
</feature>
<dbReference type="Gene3D" id="2.60.120.10">
    <property type="entry name" value="Jelly Rolls"/>
    <property type="match status" value="2"/>
</dbReference>
<dbReference type="InterPro" id="IPR014710">
    <property type="entry name" value="RmlC-like_jellyroll"/>
</dbReference>
<protein>
    <submittedName>
        <fullName evidence="5">Pirin domain-containing protein domain-containing protein</fullName>
    </submittedName>
</protein>
<dbReference type="Pfam" id="PF02678">
    <property type="entry name" value="Pirin"/>
    <property type="match status" value="1"/>
</dbReference>
<feature type="binding site" evidence="2">
    <location>
        <position position="108"/>
    </location>
    <ligand>
        <name>Fe cation</name>
        <dbReference type="ChEBI" id="CHEBI:24875"/>
    </ligand>
</feature>
<keyword evidence="2" id="KW-0479">Metal-binding</keyword>
<dbReference type="InParanoid" id="A8NAE3"/>
<dbReference type="GeneID" id="6008271"/>
<name>A8NAE3_COPC7</name>
<organism evidence="5 6">
    <name type="scientific">Coprinopsis cinerea (strain Okayama-7 / 130 / ATCC MYA-4618 / FGSC 9003)</name>
    <name type="common">Inky cap fungus</name>
    <name type="synonym">Hormographiella aspergillata</name>
    <dbReference type="NCBI Taxonomy" id="240176"/>
    <lineage>
        <taxon>Eukaryota</taxon>
        <taxon>Fungi</taxon>
        <taxon>Dikarya</taxon>
        <taxon>Basidiomycota</taxon>
        <taxon>Agaricomycotina</taxon>
        <taxon>Agaricomycetes</taxon>
        <taxon>Agaricomycetidae</taxon>
        <taxon>Agaricales</taxon>
        <taxon>Agaricineae</taxon>
        <taxon>Psathyrellaceae</taxon>
        <taxon>Coprinopsis</taxon>
    </lineage>
</organism>
<keyword evidence="2" id="KW-0408">Iron</keyword>
<accession>A8NAE3</accession>
<feature type="binding site" evidence="2">
    <location>
        <position position="106"/>
    </location>
    <ligand>
        <name>Fe cation</name>
        <dbReference type="ChEBI" id="CHEBI:24875"/>
    </ligand>
</feature>
<dbReference type="InterPro" id="IPR003829">
    <property type="entry name" value="Pirin_N_dom"/>
</dbReference>
<evidence type="ECO:0000256" key="1">
    <source>
        <dbReference type="ARBA" id="ARBA00008416"/>
    </source>
</evidence>
<feature type="binding site" evidence="2">
    <location>
        <position position="62"/>
    </location>
    <ligand>
        <name>Fe cation</name>
        <dbReference type="ChEBI" id="CHEBI:24875"/>
    </ligand>
</feature>
<dbReference type="STRING" id="240176.A8NAE3"/>
<keyword evidence="6" id="KW-1185">Reference proteome</keyword>
<dbReference type="KEGG" id="cci:CC1G_05894"/>
<evidence type="ECO:0000256" key="2">
    <source>
        <dbReference type="PIRSR" id="PIRSR006232-1"/>
    </source>
</evidence>
<evidence type="ECO:0000313" key="6">
    <source>
        <dbReference type="Proteomes" id="UP000001861"/>
    </source>
</evidence>
<comment type="similarity">
    <text evidence="1 3">Belongs to the pirin family.</text>
</comment>
<evidence type="ECO:0000259" key="4">
    <source>
        <dbReference type="Pfam" id="PF02678"/>
    </source>
</evidence>
<dbReference type="PIRSF" id="PIRSF006232">
    <property type="entry name" value="Pirin"/>
    <property type="match status" value="1"/>
</dbReference>
<dbReference type="EMBL" id="AACS02000007">
    <property type="protein sequence ID" value="EAU89978.1"/>
    <property type="molecule type" value="Genomic_DNA"/>
</dbReference>
<evidence type="ECO:0000256" key="3">
    <source>
        <dbReference type="RuleBase" id="RU003457"/>
    </source>
</evidence>
<proteinExistence type="inferred from homology"/>
<dbReference type="SUPFAM" id="SSF51182">
    <property type="entry name" value="RmlC-like cupins"/>
    <property type="match status" value="1"/>
</dbReference>
<dbReference type="VEuPathDB" id="FungiDB:CC1G_05894"/>
<dbReference type="CDD" id="cd02910">
    <property type="entry name" value="cupin_Yhhw_N"/>
    <property type="match status" value="1"/>
</dbReference>
<dbReference type="PANTHER" id="PTHR43212">
    <property type="entry name" value="QUERCETIN 2,3-DIOXYGENASE"/>
    <property type="match status" value="1"/>
</dbReference>
<dbReference type="eggNOG" id="ENOG502RXW4">
    <property type="taxonomic scope" value="Eukaryota"/>
</dbReference>
<dbReference type="OrthoDB" id="10261807at2759"/>
<dbReference type="InterPro" id="IPR012093">
    <property type="entry name" value="Pirin"/>
</dbReference>
<sequence length="266" mass="29566">MASAFEIITRRSEERGHADHGWLKTFHTFSFAMYYDLSHQQYGPLRVINEDRVAAHRGFGMHSHREFEIFSYVVSGQLQHKDSMGNVEILKRGDIQMTSAGTGISHSEGAYGGEPVHFLQIWALPSQSRLTPKYYTRHFSDEEKKDQWAKVVAPAWSKGIKTSERNGDGPAPVNSALTLYSSILGEGKALDRPLEGKKGYIHVIQRSGYREGPASGATVQIDDGQGGKVDLREGDGAYVRITAPNAVLKFQNTGDRPAEILVFDLE</sequence>
<dbReference type="InterPro" id="IPR011051">
    <property type="entry name" value="RmlC_Cupin_sf"/>
</dbReference>
<comment type="caution">
    <text evidence="5">The sequence shown here is derived from an EMBL/GenBank/DDBJ whole genome shotgun (WGS) entry which is preliminary data.</text>
</comment>
<dbReference type="Proteomes" id="UP000001861">
    <property type="component" value="Unassembled WGS sequence"/>
</dbReference>
<dbReference type="AlphaFoldDB" id="A8NAE3"/>
<evidence type="ECO:0000313" key="5">
    <source>
        <dbReference type="EMBL" id="EAU89978.1"/>
    </source>
</evidence>
<dbReference type="RefSeq" id="XP_001831795.1">
    <property type="nucleotide sequence ID" value="XM_001831743.1"/>
</dbReference>
<dbReference type="PANTHER" id="PTHR43212:SF3">
    <property type="entry name" value="QUERCETIN 2,3-DIOXYGENASE"/>
    <property type="match status" value="1"/>
</dbReference>
<comment type="cofactor">
    <cofactor evidence="2">
        <name>Fe cation</name>
        <dbReference type="ChEBI" id="CHEBI:24875"/>
    </cofactor>
    <text evidence="2">Binds 1 Fe cation per subunit.</text>
</comment>
<reference evidence="5 6" key="1">
    <citation type="journal article" date="2010" name="Proc. Natl. Acad. Sci. U.S.A.">
        <title>Insights into evolution of multicellular fungi from the assembled chromosomes of the mushroom Coprinopsis cinerea (Coprinus cinereus).</title>
        <authorList>
            <person name="Stajich J.E."/>
            <person name="Wilke S.K."/>
            <person name="Ahren D."/>
            <person name="Au C.H."/>
            <person name="Birren B.W."/>
            <person name="Borodovsky M."/>
            <person name="Burns C."/>
            <person name="Canback B."/>
            <person name="Casselton L.A."/>
            <person name="Cheng C.K."/>
            <person name="Deng J."/>
            <person name="Dietrich F.S."/>
            <person name="Fargo D.C."/>
            <person name="Farman M.L."/>
            <person name="Gathman A.C."/>
            <person name="Goldberg J."/>
            <person name="Guigo R."/>
            <person name="Hoegger P.J."/>
            <person name="Hooker J.B."/>
            <person name="Huggins A."/>
            <person name="James T.Y."/>
            <person name="Kamada T."/>
            <person name="Kilaru S."/>
            <person name="Kodira C."/>
            <person name="Kues U."/>
            <person name="Kupfer D."/>
            <person name="Kwan H.S."/>
            <person name="Lomsadze A."/>
            <person name="Li W."/>
            <person name="Lilly W.W."/>
            <person name="Ma L.J."/>
            <person name="Mackey A.J."/>
            <person name="Manning G."/>
            <person name="Martin F."/>
            <person name="Muraguchi H."/>
            <person name="Natvig D.O."/>
            <person name="Palmerini H."/>
            <person name="Ramesh M.A."/>
            <person name="Rehmeyer C.J."/>
            <person name="Roe B.A."/>
            <person name="Shenoy N."/>
            <person name="Stanke M."/>
            <person name="Ter-Hovhannisyan V."/>
            <person name="Tunlid A."/>
            <person name="Velagapudi R."/>
            <person name="Vision T.J."/>
            <person name="Zeng Q."/>
            <person name="Zolan M.E."/>
            <person name="Pukkila P.J."/>
        </authorList>
    </citation>
    <scope>NUCLEOTIDE SEQUENCE [LARGE SCALE GENOMIC DNA]</scope>
    <source>
        <strain evidence="6">Okayama-7 / 130 / ATCC MYA-4618 / FGSC 9003</strain>
    </source>
</reference>
<feature type="binding site" evidence="2">
    <location>
        <position position="64"/>
    </location>
    <ligand>
        <name>Fe cation</name>
        <dbReference type="ChEBI" id="CHEBI:24875"/>
    </ligand>
</feature>
<dbReference type="OMA" id="THHHREF"/>
<gene>
    <name evidence="5" type="ORF">CC1G_05894</name>
</gene>